<evidence type="ECO:0000313" key="2">
    <source>
        <dbReference type="Proteomes" id="UP000245207"/>
    </source>
</evidence>
<protein>
    <submittedName>
        <fullName evidence="1">Uncharacterized protein</fullName>
    </submittedName>
</protein>
<reference evidence="1 2" key="1">
    <citation type="journal article" date="2018" name="Mol. Plant">
        <title>The genome of Artemisia annua provides insight into the evolution of Asteraceae family and artemisinin biosynthesis.</title>
        <authorList>
            <person name="Shen Q."/>
            <person name="Zhang L."/>
            <person name="Liao Z."/>
            <person name="Wang S."/>
            <person name="Yan T."/>
            <person name="Shi P."/>
            <person name="Liu M."/>
            <person name="Fu X."/>
            <person name="Pan Q."/>
            <person name="Wang Y."/>
            <person name="Lv Z."/>
            <person name="Lu X."/>
            <person name="Zhang F."/>
            <person name="Jiang W."/>
            <person name="Ma Y."/>
            <person name="Chen M."/>
            <person name="Hao X."/>
            <person name="Li L."/>
            <person name="Tang Y."/>
            <person name="Lv G."/>
            <person name="Zhou Y."/>
            <person name="Sun X."/>
            <person name="Brodelius P.E."/>
            <person name="Rose J.K.C."/>
            <person name="Tang K."/>
        </authorList>
    </citation>
    <scope>NUCLEOTIDE SEQUENCE [LARGE SCALE GENOMIC DNA]</scope>
    <source>
        <strain evidence="2">cv. Huhao1</strain>
        <tissue evidence="1">Leaf</tissue>
    </source>
</reference>
<keyword evidence="2" id="KW-1185">Reference proteome</keyword>
<accession>A0A2U1MNF1</accession>
<gene>
    <name evidence="1" type="ORF">CTI12_AA361210</name>
</gene>
<dbReference type="Proteomes" id="UP000245207">
    <property type="component" value="Unassembled WGS sequence"/>
</dbReference>
<sequence length="96" mass="11079">MGSGVYEWGCLDNQYGARISRFLDNGSKPPWVGTSKVMMTRNIFIPEHRIVVHRLLIYGLAAVDNFGEVKREENSQPTLEVQLARHAYRGIFRREK</sequence>
<organism evidence="1 2">
    <name type="scientific">Artemisia annua</name>
    <name type="common">Sweet wormwood</name>
    <dbReference type="NCBI Taxonomy" id="35608"/>
    <lineage>
        <taxon>Eukaryota</taxon>
        <taxon>Viridiplantae</taxon>
        <taxon>Streptophyta</taxon>
        <taxon>Embryophyta</taxon>
        <taxon>Tracheophyta</taxon>
        <taxon>Spermatophyta</taxon>
        <taxon>Magnoliopsida</taxon>
        <taxon>eudicotyledons</taxon>
        <taxon>Gunneridae</taxon>
        <taxon>Pentapetalae</taxon>
        <taxon>asterids</taxon>
        <taxon>campanulids</taxon>
        <taxon>Asterales</taxon>
        <taxon>Asteraceae</taxon>
        <taxon>Asteroideae</taxon>
        <taxon>Anthemideae</taxon>
        <taxon>Artemisiinae</taxon>
        <taxon>Artemisia</taxon>
    </lineage>
</organism>
<comment type="caution">
    <text evidence="1">The sequence shown here is derived from an EMBL/GenBank/DDBJ whole genome shotgun (WGS) entry which is preliminary data.</text>
</comment>
<evidence type="ECO:0000313" key="1">
    <source>
        <dbReference type="EMBL" id="PWA62746.1"/>
    </source>
</evidence>
<dbReference type="AlphaFoldDB" id="A0A2U1MNF1"/>
<name>A0A2U1MNF1_ARTAN</name>
<proteinExistence type="predicted"/>
<dbReference type="EMBL" id="PKPP01004795">
    <property type="protein sequence ID" value="PWA62746.1"/>
    <property type="molecule type" value="Genomic_DNA"/>
</dbReference>